<proteinExistence type="predicted"/>
<dbReference type="InParanoid" id="H2YS27"/>
<dbReference type="FunCoup" id="H2YS27">
    <property type="interactions" value="31"/>
</dbReference>
<sequence>MPTTSLSIVKELRRLAQNPAHREYLLRNDVNSILIFVDPDEHPVEVVIEAMNALMYLAEEASESHMTRRTMKNTVGLLELMKKIEEREGYSVECKALSMKIQHLLTNEISTPNSTPNSVHKLQAGDGVVTRAGGARGTRKNANQHKFLGGNKKAKIITLQINGLTDQEMRQRCVDELVRVKGVISLTFNMHLQRCTVRAKAELSAETLAGAVMNTKVMQASQVLKGEDGQEIVMPIESKVADTENKDLPNYLEEEPSESPTKDDKAVARPDSASAVGGFANSWFGSVMNAVNKNLYW</sequence>
<reference evidence="2" key="3">
    <citation type="submission" date="2025-09" db="UniProtKB">
        <authorList>
            <consortium name="Ensembl"/>
        </authorList>
    </citation>
    <scope>IDENTIFICATION</scope>
</reference>
<dbReference type="STRING" id="51511.ENSCSAVP00000008137"/>
<feature type="region of interest" description="Disordered" evidence="1">
    <location>
        <begin position="244"/>
        <end position="270"/>
    </location>
</feature>
<dbReference type="OMA" id="LFLDHQN"/>
<dbReference type="Ensembl" id="ENSCSAVT00000008245.1">
    <property type="protein sequence ID" value="ENSCSAVP00000008137.1"/>
    <property type="gene ID" value="ENSCSAVG00000004842.1"/>
</dbReference>
<keyword evidence="3" id="KW-1185">Reference proteome</keyword>
<dbReference type="PANTHER" id="PTHR28592">
    <property type="entry name" value="ARMADILLO REPEAT-CONTAINING PROTEIN 1"/>
    <property type="match status" value="1"/>
</dbReference>
<dbReference type="eggNOG" id="ENOG502QU5Q">
    <property type="taxonomic scope" value="Eukaryota"/>
</dbReference>
<protein>
    <recommendedName>
        <fullName evidence="4">Armadillo repeat-containing protein 1</fullName>
    </recommendedName>
</protein>
<accession>H2YS27</accession>
<dbReference type="AlphaFoldDB" id="H2YS27"/>
<evidence type="ECO:0008006" key="4">
    <source>
        <dbReference type="Google" id="ProtNLM"/>
    </source>
</evidence>
<dbReference type="Proteomes" id="UP000007875">
    <property type="component" value="Unassembled WGS sequence"/>
</dbReference>
<evidence type="ECO:0000313" key="3">
    <source>
        <dbReference type="Proteomes" id="UP000007875"/>
    </source>
</evidence>
<name>H2YS27_CIOSA</name>
<evidence type="ECO:0000313" key="2">
    <source>
        <dbReference type="Ensembl" id="ENSCSAVP00000008137.1"/>
    </source>
</evidence>
<dbReference type="HOGENOM" id="CLU_077781_0_0_1"/>
<dbReference type="PANTHER" id="PTHR28592:SF1">
    <property type="entry name" value="ARMADILLO REPEAT-CONTAINING PROTEIN 1"/>
    <property type="match status" value="1"/>
</dbReference>
<reference evidence="2" key="2">
    <citation type="submission" date="2025-08" db="UniProtKB">
        <authorList>
            <consortium name="Ensembl"/>
        </authorList>
    </citation>
    <scope>IDENTIFICATION</scope>
</reference>
<organism evidence="2 3">
    <name type="scientific">Ciona savignyi</name>
    <name type="common">Pacific transparent sea squirt</name>
    <dbReference type="NCBI Taxonomy" id="51511"/>
    <lineage>
        <taxon>Eukaryota</taxon>
        <taxon>Metazoa</taxon>
        <taxon>Chordata</taxon>
        <taxon>Tunicata</taxon>
        <taxon>Ascidiacea</taxon>
        <taxon>Phlebobranchia</taxon>
        <taxon>Cionidae</taxon>
        <taxon>Ciona</taxon>
    </lineage>
</organism>
<evidence type="ECO:0000256" key="1">
    <source>
        <dbReference type="SAM" id="MobiDB-lite"/>
    </source>
</evidence>
<dbReference type="GeneTree" id="ENSGT00940000164948"/>
<reference evidence="3" key="1">
    <citation type="submission" date="2003-08" db="EMBL/GenBank/DDBJ databases">
        <authorList>
            <person name="Birren B."/>
            <person name="Nusbaum C."/>
            <person name="Abebe A."/>
            <person name="Abouelleil A."/>
            <person name="Adekoya E."/>
            <person name="Ait-zahra M."/>
            <person name="Allen N."/>
            <person name="Allen T."/>
            <person name="An P."/>
            <person name="Anderson M."/>
            <person name="Anderson S."/>
            <person name="Arachchi H."/>
            <person name="Armbruster J."/>
            <person name="Bachantsang P."/>
            <person name="Baldwin J."/>
            <person name="Barry A."/>
            <person name="Bayul T."/>
            <person name="Blitshsteyn B."/>
            <person name="Bloom T."/>
            <person name="Blye J."/>
            <person name="Boguslavskiy L."/>
            <person name="Borowsky M."/>
            <person name="Boukhgalter B."/>
            <person name="Brunache A."/>
            <person name="Butler J."/>
            <person name="Calixte N."/>
            <person name="Calvo S."/>
            <person name="Camarata J."/>
            <person name="Campo K."/>
            <person name="Chang J."/>
            <person name="Cheshatsang Y."/>
            <person name="Citroen M."/>
            <person name="Collymore A."/>
            <person name="Considine T."/>
            <person name="Cook A."/>
            <person name="Cooke P."/>
            <person name="Corum B."/>
            <person name="Cuomo C."/>
            <person name="David R."/>
            <person name="Dawoe T."/>
            <person name="Degray S."/>
            <person name="Dodge S."/>
            <person name="Dooley K."/>
            <person name="Dorje P."/>
            <person name="Dorjee K."/>
            <person name="Dorris L."/>
            <person name="Duffey N."/>
            <person name="Dupes A."/>
            <person name="Elkins T."/>
            <person name="Engels R."/>
            <person name="Erickson J."/>
            <person name="Farina A."/>
            <person name="Faro S."/>
            <person name="Ferreira P."/>
            <person name="Fischer H."/>
            <person name="Fitzgerald M."/>
            <person name="Foley K."/>
            <person name="Gage D."/>
            <person name="Galagan J."/>
            <person name="Gearin G."/>
            <person name="Gnerre S."/>
            <person name="Gnirke A."/>
            <person name="Goyette A."/>
            <person name="Graham J."/>
            <person name="Grandbois E."/>
            <person name="Gyaltsen K."/>
            <person name="Hafez N."/>
            <person name="Hagopian D."/>
            <person name="Hagos B."/>
            <person name="Hall J."/>
            <person name="Hatcher B."/>
            <person name="Heller A."/>
            <person name="Higgins H."/>
            <person name="Honan T."/>
            <person name="Horn A."/>
            <person name="Houde N."/>
            <person name="Hughes L."/>
            <person name="Hulme W."/>
            <person name="Husby E."/>
            <person name="Iliev I."/>
            <person name="Jaffe D."/>
            <person name="Jones C."/>
            <person name="Kamal M."/>
            <person name="Kamat A."/>
            <person name="Kamvysselis M."/>
            <person name="Karlsson E."/>
            <person name="Kells C."/>
            <person name="Kieu A."/>
            <person name="Kisner P."/>
            <person name="Kodira C."/>
            <person name="Kulbokas E."/>
            <person name="Labutti K."/>
            <person name="Lama D."/>
            <person name="Landers T."/>
            <person name="Leger J."/>
            <person name="Levine S."/>
            <person name="Lewis D."/>
            <person name="Lewis T."/>
            <person name="Lindblad-toh K."/>
            <person name="Liu X."/>
            <person name="Lokyitsang T."/>
            <person name="Lokyitsang Y."/>
            <person name="Lucien O."/>
            <person name="Lui A."/>
            <person name="Ma L.J."/>
            <person name="Mabbitt R."/>
            <person name="Macdonald J."/>
            <person name="Maclean C."/>
            <person name="Major J."/>
            <person name="Manning J."/>
            <person name="Marabella R."/>
            <person name="Maru K."/>
            <person name="Matthews C."/>
            <person name="Mauceli E."/>
            <person name="Mccarthy M."/>
            <person name="Mcdonough S."/>
            <person name="Mcghee T."/>
            <person name="Meldrim J."/>
            <person name="Meneus L."/>
            <person name="Mesirov J."/>
            <person name="Mihalev A."/>
            <person name="Mihova T."/>
            <person name="Mikkelsen T."/>
            <person name="Mlenga V."/>
            <person name="Moru K."/>
            <person name="Mozes J."/>
            <person name="Mulrain L."/>
            <person name="Munson G."/>
            <person name="Naylor J."/>
            <person name="Newes C."/>
            <person name="Nguyen C."/>
            <person name="Nguyen N."/>
            <person name="Nguyen T."/>
            <person name="Nicol R."/>
            <person name="Nielsen C."/>
            <person name="Nizzari M."/>
            <person name="Norbu C."/>
            <person name="Norbu N."/>
            <person name="O'donnell P."/>
            <person name="Okoawo O."/>
            <person name="O'leary S."/>
            <person name="Omotosho B."/>
            <person name="O'neill K."/>
            <person name="Osman S."/>
            <person name="Parker S."/>
            <person name="Perrin D."/>
            <person name="Phunkhang P."/>
            <person name="Piqani B."/>
            <person name="Purcell S."/>
            <person name="Rachupka T."/>
            <person name="Ramasamy U."/>
            <person name="Rameau R."/>
            <person name="Ray V."/>
            <person name="Raymond C."/>
            <person name="Retta R."/>
            <person name="Richardson S."/>
            <person name="Rise C."/>
            <person name="Rodriguez J."/>
            <person name="Rogers J."/>
            <person name="Rogov P."/>
            <person name="Rutman M."/>
            <person name="Schupbach R."/>
            <person name="Seaman C."/>
            <person name="Settipalli S."/>
            <person name="Sharpe T."/>
            <person name="Sheridan J."/>
            <person name="Sherpa N."/>
            <person name="Shi J."/>
            <person name="Smirnov S."/>
            <person name="Smith C."/>
            <person name="Sougnez C."/>
            <person name="Spencer B."/>
            <person name="Stalker J."/>
            <person name="Stange-thomann N."/>
            <person name="Stavropoulos S."/>
            <person name="Stetson K."/>
            <person name="Stone C."/>
            <person name="Stone S."/>
            <person name="Stubbs M."/>
            <person name="Talamas J."/>
            <person name="Tchuinga P."/>
            <person name="Tenzing P."/>
            <person name="Tesfaye S."/>
            <person name="Theodore J."/>
            <person name="Thoulutsang Y."/>
            <person name="Topham K."/>
            <person name="Towey S."/>
            <person name="Tsamla T."/>
            <person name="Tsomo N."/>
            <person name="Vallee D."/>
            <person name="Vassiliev H."/>
            <person name="Venkataraman V."/>
            <person name="Vinson J."/>
            <person name="Vo A."/>
            <person name="Wade C."/>
            <person name="Wang S."/>
            <person name="Wangchuk T."/>
            <person name="Wangdi T."/>
            <person name="Whittaker C."/>
            <person name="Wilkinson J."/>
            <person name="Wu Y."/>
            <person name="Wyman D."/>
            <person name="Yadav S."/>
            <person name="Yang S."/>
            <person name="Yang X."/>
            <person name="Yeager S."/>
            <person name="Yee E."/>
            <person name="Young G."/>
            <person name="Zainoun J."/>
            <person name="Zembeck L."/>
            <person name="Zimmer A."/>
            <person name="Zody M."/>
            <person name="Lander E."/>
        </authorList>
    </citation>
    <scope>NUCLEOTIDE SEQUENCE [LARGE SCALE GENOMIC DNA]</scope>
</reference>